<sequence>MQNIKNTILEEYDLNLKLKPFGENKARNNVFWGENKEGSYIIKLEKLEQLEQIKLSIKVASNLLKSNVISSSRYLQNNNNKFFNVIEDRILTVQIKEDLIKLSYKRNEDLIYLGEILGELHILLSNMNLRNLNKSDFYKDFMSGDIPRHNRWND</sequence>
<evidence type="ECO:0000313" key="2">
    <source>
        <dbReference type="Proteomes" id="UP000467132"/>
    </source>
</evidence>
<proteinExistence type="predicted"/>
<comment type="caution">
    <text evidence="1">The sequence shown here is derived from an EMBL/GenBank/DDBJ whole genome shotgun (WGS) entry which is preliminary data.</text>
</comment>
<keyword evidence="2" id="KW-1185">Reference proteome</keyword>
<gene>
    <name evidence="1" type="ORF">D3Z33_16110</name>
</gene>
<dbReference type="Proteomes" id="UP000467132">
    <property type="component" value="Unassembled WGS sequence"/>
</dbReference>
<accession>A0A845R435</accession>
<dbReference type="RefSeq" id="WP_160198843.1">
    <property type="nucleotide sequence ID" value="NZ_QXXA01000034.1"/>
</dbReference>
<name>A0A845R435_9CLOT</name>
<protein>
    <recommendedName>
        <fullName evidence="3">Aminoglycoside phosphotransferase domain-containing protein</fullName>
    </recommendedName>
</protein>
<dbReference type="EMBL" id="QXXA01000034">
    <property type="protein sequence ID" value="NBI08378.1"/>
    <property type="molecule type" value="Genomic_DNA"/>
</dbReference>
<evidence type="ECO:0008006" key="3">
    <source>
        <dbReference type="Google" id="ProtNLM"/>
    </source>
</evidence>
<dbReference type="AlphaFoldDB" id="A0A845R435"/>
<organism evidence="1 2">
    <name type="scientific">Senegalia massiliensis</name>
    <dbReference type="NCBI Taxonomy" id="1720316"/>
    <lineage>
        <taxon>Bacteria</taxon>
        <taxon>Bacillati</taxon>
        <taxon>Bacillota</taxon>
        <taxon>Clostridia</taxon>
        <taxon>Eubacteriales</taxon>
        <taxon>Clostridiaceae</taxon>
        <taxon>Senegalia</taxon>
    </lineage>
</organism>
<reference evidence="1 2" key="1">
    <citation type="submission" date="2018-08" db="EMBL/GenBank/DDBJ databases">
        <title>Murine metabolic-syndrome-specific gut microbial biobank.</title>
        <authorList>
            <person name="Liu C."/>
        </authorList>
    </citation>
    <scope>NUCLEOTIDE SEQUENCE [LARGE SCALE GENOMIC DNA]</scope>
    <source>
        <strain evidence="1 2">583</strain>
    </source>
</reference>
<evidence type="ECO:0000313" key="1">
    <source>
        <dbReference type="EMBL" id="NBI08378.1"/>
    </source>
</evidence>